<evidence type="ECO:0008006" key="3">
    <source>
        <dbReference type="Google" id="ProtNLM"/>
    </source>
</evidence>
<dbReference type="Proteomes" id="UP000549617">
    <property type="component" value="Unassembled WGS sequence"/>
</dbReference>
<dbReference type="Pfam" id="PF10691">
    <property type="entry name" value="DUF2497"/>
    <property type="match status" value="1"/>
</dbReference>
<comment type="caution">
    <text evidence="1">The sequence shown here is derived from an EMBL/GenBank/DDBJ whole genome shotgun (WGS) entry which is preliminary data.</text>
</comment>
<organism evidence="1 2">
    <name type="scientific">Sphingobium boeckii</name>
    <dbReference type="NCBI Taxonomy" id="1082345"/>
    <lineage>
        <taxon>Bacteria</taxon>
        <taxon>Pseudomonadati</taxon>
        <taxon>Pseudomonadota</taxon>
        <taxon>Alphaproteobacteria</taxon>
        <taxon>Sphingomonadales</taxon>
        <taxon>Sphingomonadaceae</taxon>
        <taxon>Sphingobium</taxon>
    </lineage>
</organism>
<proteinExistence type="predicted"/>
<sequence>MGDISSEPSMEDILSSIKRIIADEGDAAISARARPLPRRLREVPKAESEEVLELTDAVEALAERGSMTTPAVDEEPELVSENAATASRTALASLASLSAVTVKPEVEANTLEGLVREMLRPMLKEWLDAKLPELVETMVAREIARITGKGV</sequence>
<evidence type="ECO:0000313" key="1">
    <source>
        <dbReference type="EMBL" id="MBB5685841.1"/>
    </source>
</evidence>
<accession>A0A7W9AHZ9</accession>
<dbReference type="RefSeq" id="WP_184017685.1">
    <property type="nucleotide sequence ID" value="NZ_JACIJC010000003.1"/>
</dbReference>
<name>A0A7W9AHZ9_9SPHN</name>
<evidence type="ECO:0000313" key="2">
    <source>
        <dbReference type="Proteomes" id="UP000549617"/>
    </source>
</evidence>
<dbReference type="EMBL" id="JACIJC010000003">
    <property type="protein sequence ID" value="MBB5685841.1"/>
    <property type="molecule type" value="Genomic_DNA"/>
</dbReference>
<reference evidence="1 2" key="1">
    <citation type="submission" date="2020-08" db="EMBL/GenBank/DDBJ databases">
        <title>Genomic Encyclopedia of Type Strains, Phase IV (KMG-IV): sequencing the most valuable type-strain genomes for metagenomic binning, comparative biology and taxonomic classification.</title>
        <authorList>
            <person name="Goeker M."/>
        </authorList>
    </citation>
    <scope>NUCLEOTIDE SEQUENCE [LARGE SCALE GENOMIC DNA]</scope>
    <source>
        <strain evidence="1 2">DSM 25079</strain>
    </source>
</reference>
<dbReference type="AlphaFoldDB" id="A0A7W9AHZ9"/>
<gene>
    <name evidence="1" type="ORF">FHS49_001857</name>
</gene>
<protein>
    <recommendedName>
        <fullName evidence="3">DUF2497 domain-containing protein</fullName>
    </recommendedName>
</protein>
<dbReference type="InterPro" id="IPR019632">
    <property type="entry name" value="DUF2497"/>
</dbReference>
<keyword evidence="2" id="KW-1185">Reference proteome</keyword>